<dbReference type="EMBL" id="MNPW01000016">
    <property type="protein sequence ID" value="ONH50359.1"/>
    <property type="molecule type" value="Genomic_DNA"/>
</dbReference>
<proteinExistence type="predicted"/>
<evidence type="ECO:0000313" key="1">
    <source>
        <dbReference type="EMBL" id="ONH50359.1"/>
    </source>
</evidence>
<name>A0A1V2JY98_PSECE</name>
<reference evidence="1 2" key="1">
    <citation type="submission" date="2016-10" db="EMBL/GenBank/DDBJ databases">
        <title>Pseudomonas lactis sp. nov. and Pseudomonas paralactis sp. nov., isolated from bovine raw milk.</title>
        <authorList>
            <person name="Von Neubeck M."/>
            <person name="Huptas C."/>
            <person name="Glueck C."/>
            <person name="Krewinkel M."/>
            <person name="Stoeckel M."/>
            <person name="Stressler T."/>
            <person name="Fischer L."/>
            <person name="Hinrichs J."/>
            <person name="Scherer S."/>
            <person name="Wenning M."/>
        </authorList>
    </citation>
    <scope>NUCLEOTIDE SEQUENCE [LARGE SCALE GENOMIC DNA]</scope>
    <source>
        <strain evidence="1 2">DSM 17516</strain>
    </source>
</reference>
<organism evidence="1 2">
    <name type="scientific">Pseudomonas cedrina subsp. cedrina</name>
    <dbReference type="NCBI Taxonomy" id="76762"/>
    <lineage>
        <taxon>Bacteria</taxon>
        <taxon>Pseudomonadati</taxon>
        <taxon>Pseudomonadota</taxon>
        <taxon>Gammaproteobacteria</taxon>
        <taxon>Pseudomonadales</taxon>
        <taxon>Pseudomonadaceae</taxon>
        <taxon>Pseudomonas</taxon>
    </lineage>
</organism>
<accession>A0A1V2JY98</accession>
<comment type="caution">
    <text evidence="1">The sequence shown here is derived from an EMBL/GenBank/DDBJ whole genome shotgun (WGS) entry which is preliminary data.</text>
</comment>
<evidence type="ECO:0000313" key="2">
    <source>
        <dbReference type="Proteomes" id="UP000189295"/>
    </source>
</evidence>
<gene>
    <name evidence="1" type="ORF">BLL36_26210</name>
</gene>
<dbReference type="AlphaFoldDB" id="A0A1V2JY98"/>
<sequence length="113" mass="12852">MEGDDEVPTLILEVGGNRLGYAMPGCEEGYFDGDAVRVILDAQWLVFGYDISERDTRWHFIHRASDHLCAVLLWPRYEVNIRRCADGWLLFDDQGRLSHITVAGASQRNVSLN</sequence>
<dbReference type="Proteomes" id="UP000189295">
    <property type="component" value="Unassembled WGS sequence"/>
</dbReference>
<protein>
    <submittedName>
        <fullName evidence="1">Uncharacterized protein</fullName>
    </submittedName>
</protein>